<dbReference type="PANTHER" id="PTHR14467:SF0">
    <property type="entry name" value="PROTEIN ARV1"/>
    <property type="match status" value="1"/>
</dbReference>
<dbReference type="AlphaFoldDB" id="W7TPQ8"/>
<reference evidence="11 12" key="1">
    <citation type="journal article" date="2014" name="Mol. Plant">
        <title>Chromosome Scale Genome Assembly and Transcriptome Profiling of Nannochloropsis gaditana in Nitrogen Depletion.</title>
        <authorList>
            <person name="Corteggiani Carpinelli E."/>
            <person name="Telatin A."/>
            <person name="Vitulo N."/>
            <person name="Forcato C."/>
            <person name="D'Angelo M."/>
            <person name="Schiavon R."/>
            <person name="Vezzi A."/>
            <person name="Giacometti G.M."/>
            <person name="Morosinotto T."/>
            <person name="Valle G."/>
        </authorList>
    </citation>
    <scope>NUCLEOTIDE SEQUENCE [LARGE SCALE GENOMIC DNA]</scope>
    <source>
        <strain evidence="11 12">B-31</strain>
    </source>
</reference>
<keyword evidence="8 10" id="KW-0443">Lipid metabolism</keyword>
<evidence type="ECO:0000256" key="9">
    <source>
        <dbReference type="ARBA" id="ARBA00023136"/>
    </source>
</evidence>
<feature type="transmembrane region" description="Helical" evidence="10">
    <location>
        <begin position="217"/>
        <end position="237"/>
    </location>
</feature>
<keyword evidence="3 10" id="KW-0813">Transport</keyword>
<protein>
    <recommendedName>
        <fullName evidence="10">Protein ARV</fullName>
    </recommendedName>
</protein>
<keyword evidence="7 10" id="KW-0445">Lipid transport</keyword>
<comment type="subcellular location">
    <subcellularLocation>
        <location evidence="1 10">Endoplasmic reticulum membrane</location>
        <topology evidence="1 10">Multi-pass membrane protein</topology>
    </subcellularLocation>
</comment>
<gene>
    <name evidence="11" type="ORF">Naga_100008g45</name>
</gene>
<dbReference type="EMBL" id="AZIL01000356">
    <property type="protein sequence ID" value="EWM28037.1"/>
    <property type="molecule type" value="Genomic_DNA"/>
</dbReference>
<keyword evidence="9 10" id="KW-0472">Membrane</keyword>
<keyword evidence="5 10" id="KW-0256">Endoplasmic reticulum</keyword>
<dbReference type="PANTHER" id="PTHR14467">
    <property type="entry name" value="ARV1"/>
    <property type="match status" value="1"/>
</dbReference>
<accession>W7TPQ8</accession>
<sequence length="323" mass="36386">MAVTAVMSPSSHLIRPLKENIPSPKADAGAAPALVTIHGDDGCSLCIECGKPVTEGLYREYSKDNIRLSRCEFCGAVADRLIEYELVLVGLDLALHRLPAWRHILFNRQPHAKLEFAQLWRMALVLTLVDTHIKYAIYVHYSSISPPNHLDLTDTPKYQLSLLLRILLLSFVEHFVFFGIIVFLTTWMLAVRLHLCRPQLRGPASTPYTRTFVTRKLVQALLFPNFGRCIVIFVMVWDPAFVVANLISLLVLLSQWQALRAVVAAAIALNERYNQQRKEDSVKRGNVEFYAAALPFVVGLSCKCLLRLVAFHVDASCTNLYLV</sequence>
<keyword evidence="6 10" id="KW-1133">Transmembrane helix</keyword>
<dbReference type="GO" id="GO:0032541">
    <property type="term" value="C:cortical endoplasmic reticulum"/>
    <property type="evidence" value="ECO:0007669"/>
    <property type="project" value="TreeGrafter"/>
</dbReference>
<feature type="transmembrane region" description="Helical" evidence="10">
    <location>
        <begin position="289"/>
        <end position="313"/>
    </location>
</feature>
<evidence type="ECO:0000256" key="8">
    <source>
        <dbReference type="ARBA" id="ARBA00023098"/>
    </source>
</evidence>
<keyword evidence="12" id="KW-1185">Reference proteome</keyword>
<dbReference type="Proteomes" id="UP000019335">
    <property type="component" value="Chromosome 5"/>
</dbReference>
<dbReference type="GO" id="GO:0097036">
    <property type="term" value="P:regulation of plasma membrane sterol distribution"/>
    <property type="evidence" value="ECO:0007669"/>
    <property type="project" value="UniProtKB-UniRule"/>
</dbReference>
<organism evidence="11 12">
    <name type="scientific">Nannochloropsis gaditana</name>
    <dbReference type="NCBI Taxonomy" id="72520"/>
    <lineage>
        <taxon>Eukaryota</taxon>
        <taxon>Sar</taxon>
        <taxon>Stramenopiles</taxon>
        <taxon>Ochrophyta</taxon>
        <taxon>Eustigmatophyceae</taxon>
        <taxon>Eustigmatales</taxon>
        <taxon>Monodopsidaceae</taxon>
        <taxon>Nannochloropsis</taxon>
    </lineage>
</organism>
<comment type="function">
    <text evidence="10">Regulates also the sphingolipid metabolism.</text>
</comment>
<evidence type="ECO:0000256" key="3">
    <source>
        <dbReference type="ARBA" id="ARBA00022448"/>
    </source>
</evidence>
<evidence type="ECO:0000256" key="4">
    <source>
        <dbReference type="ARBA" id="ARBA00022692"/>
    </source>
</evidence>
<dbReference type="InterPro" id="IPR007290">
    <property type="entry name" value="Arv1"/>
</dbReference>
<dbReference type="GO" id="GO:0016125">
    <property type="term" value="P:sterol metabolic process"/>
    <property type="evidence" value="ECO:0007669"/>
    <property type="project" value="UniProtKB-UniRule"/>
</dbReference>
<comment type="function">
    <text evidence="10">Mediator of sterol homeostasis involved in sterol uptake, trafficking and distribution into membranes.</text>
</comment>
<dbReference type="GO" id="GO:0006665">
    <property type="term" value="P:sphingolipid metabolic process"/>
    <property type="evidence" value="ECO:0007669"/>
    <property type="project" value="UniProtKB-UniRule"/>
</dbReference>
<evidence type="ECO:0000256" key="2">
    <source>
        <dbReference type="ARBA" id="ARBA00009187"/>
    </source>
</evidence>
<dbReference type="GO" id="GO:0032366">
    <property type="term" value="P:intracellular sterol transport"/>
    <property type="evidence" value="ECO:0007669"/>
    <property type="project" value="UniProtKB-UniRule"/>
</dbReference>
<evidence type="ECO:0000256" key="6">
    <source>
        <dbReference type="ARBA" id="ARBA00022989"/>
    </source>
</evidence>
<evidence type="ECO:0000256" key="10">
    <source>
        <dbReference type="RuleBase" id="RU368065"/>
    </source>
</evidence>
<dbReference type="OrthoDB" id="2192830at2759"/>
<evidence type="ECO:0000313" key="11">
    <source>
        <dbReference type="EMBL" id="EWM28037.1"/>
    </source>
</evidence>
<dbReference type="Pfam" id="PF04161">
    <property type="entry name" value="Arv1"/>
    <property type="match status" value="1"/>
</dbReference>
<feature type="transmembrane region" description="Helical" evidence="10">
    <location>
        <begin position="162"/>
        <end position="191"/>
    </location>
</feature>
<evidence type="ECO:0000256" key="1">
    <source>
        <dbReference type="ARBA" id="ARBA00004477"/>
    </source>
</evidence>
<keyword evidence="10" id="KW-0746">Sphingolipid metabolism</keyword>
<dbReference type="GO" id="GO:0005789">
    <property type="term" value="C:endoplasmic reticulum membrane"/>
    <property type="evidence" value="ECO:0007669"/>
    <property type="project" value="UniProtKB-SubCell"/>
</dbReference>
<dbReference type="GO" id="GO:0005794">
    <property type="term" value="C:Golgi apparatus"/>
    <property type="evidence" value="ECO:0007669"/>
    <property type="project" value="TreeGrafter"/>
</dbReference>
<proteinExistence type="inferred from homology"/>
<evidence type="ECO:0000256" key="7">
    <source>
        <dbReference type="ARBA" id="ARBA00023055"/>
    </source>
</evidence>
<keyword evidence="4 10" id="KW-0812">Transmembrane</keyword>
<comment type="caution">
    <text evidence="11">The sequence shown here is derived from an EMBL/GenBank/DDBJ whole genome shotgun (WGS) entry which is preliminary data.</text>
</comment>
<name>W7TPQ8_9STRA</name>
<evidence type="ECO:0000313" key="12">
    <source>
        <dbReference type="Proteomes" id="UP000019335"/>
    </source>
</evidence>
<comment type="similarity">
    <text evidence="2 10">Belongs to the ARV1 family.</text>
</comment>
<evidence type="ECO:0000256" key="5">
    <source>
        <dbReference type="ARBA" id="ARBA00022824"/>
    </source>
</evidence>
<feature type="transmembrane region" description="Helical" evidence="10">
    <location>
        <begin position="243"/>
        <end position="269"/>
    </location>
</feature>